<evidence type="ECO:0000256" key="12">
    <source>
        <dbReference type="ARBA" id="ARBA00023128"/>
    </source>
</evidence>
<evidence type="ECO:0000256" key="5">
    <source>
        <dbReference type="ARBA" id="ARBA00012452"/>
    </source>
</evidence>
<dbReference type="InterPro" id="IPR001129">
    <property type="entry name" value="Membr-assoc_MAPEG"/>
</dbReference>
<comment type="subunit">
    <text evidence="14">Homotrimer; The trimer binds only one molecule of glutathione.</text>
</comment>
<keyword evidence="9" id="KW-0256">Endoplasmic reticulum</keyword>
<comment type="similarity">
    <text evidence="4">Belongs to the MAPEG family.</text>
</comment>
<keyword evidence="10 17" id="KW-1133">Transmembrane helix</keyword>
<dbReference type="Pfam" id="PF01124">
    <property type="entry name" value="MAPEG"/>
    <property type="match status" value="1"/>
</dbReference>
<feature type="transmembrane region" description="Helical" evidence="17">
    <location>
        <begin position="129"/>
        <end position="151"/>
    </location>
</feature>
<evidence type="ECO:0000256" key="8">
    <source>
        <dbReference type="ARBA" id="ARBA00022787"/>
    </source>
</evidence>
<evidence type="ECO:0000256" key="10">
    <source>
        <dbReference type="ARBA" id="ARBA00022989"/>
    </source>
</evidence>
<keyword evidence="8" id="KW-1000">Mitochondrion outer membrane</keyword>
<keyword evidence="7 17" id="KW-0812">Transmembrane</keyword>
<comment type="subcellular location">
    <subcellularLocation>
        <location evidence="3">Endoplasmic reticulum membrane</location>
        <topology evidence="3">Multi-pass membrane protein</topology>
    </subcellularLocation>
    <subcellularLocation>
        <location evidence="2">Mitochondrion outer membrane</location>
    </subcellularLocation>
</comment>
<comment type="catalytic activity">
    <reaction evidence="16">
        <text>RX + glutathione = an S-substituted glutathione + a halide anion + H(+)</text>
        <dbReference type="Rhea" id="RHEA:16437"/>
        <dbReference type="ChEBI" id="CHEBI:15378"/>
        <dbReference type="ChEBI" id="CHEBI:16042"/>
        <dbReference type="ChEBI" id="CHEBI:17792"/>
        <dbReference type="ChEBI" id="CHEBI:57925"/>
        <dbReference type="ChEBI" id="CHEBI:90779"/>
        <dbReference type="EC" id="2.5.1.18"/>
    </reaction>
    <physiologicalReaction direction="left-to-right" evidence="16">
        <dbReference type="Rhea" id="RHEA:16438"/>
    </physiologicalReaction>
</comment>
<keyword evidence="6" id="KW-0808">Transferase</keyword>
<evidence type="ECO:0000256" key="11">
    <source>
        <dbReference type="ARBA" id="ARBA00022990"/>
    </source>
</evidence>
<reference evidence="18 19" key="1">
    <citation type="submission" date="2024-02" db="EMBL/GenBank/DDBJ databases">
        <authorList>
            <person name="Daric V."/>
            <person name="Darras S."/>
        </authorList>
    </citation>
    <scope>NUCLEOTIDE SEQUENCE [LARGE SCALE GENOMIC DNA]</scope>
</reference>
<keyword evidence="13 17" id="KW-0472">Membrane</keyword>
<evidence type="ECO:0000256" key="13">
    <source>
        <dbReference type="ARBA" id="ARBA00023136"/>
    </source>
</evidence>
<dbReference type="InterPro" id="IPR023352">
    <property type="entry name" value="MAPEG-like_dom_sf"/>
</dbReference>
<name>A0ABP0GB67_CLALP</name>
<dbReference type="Gene3D" id="1.20.120.550">
    <property type="entry name" value="Membrane associated eicosanoid/glutathione metabolism-like domain"/>
    <property type="match status" value="1"/>
</dbReference>
<evidence type="ECO:0000313" key="18">
    <source>
        <dbReference type="EMBL" id="CAK8688997.1"/>
    </source>
</evidence>
<keyword evidence="12" id="KW-0496">Mitochondrion</keyword>
<evidence type="ECO:0000256" key="6">
    <source>
        <dbReference type="ARBA" id="ARBA00022679"/>
    </source>
</evidence>
<evidence type="ECO:0000256" key="3">
    <source>
        <dbReference type="ARBA" id="ARBA00004477"/>
    </source>
</evidence>
<organism evidence="18 19">
    <name type="scientific">Clavelina lepadiformis</name>
    <name type="common">Light-bulb sea squirt</name>
    <name type="synonym">Ascidia lepadiformis</name>
    <dbReference type="NCBI Taxonomy" id="159417"/>
    <lineage>
        <taxon>Eukaryota</taxon>
        <taxon>Metazoa</taxon>
        <taxon>Chordata</taxon>
        <taxon>Tunicata</taxon>
        <taxon>Ascidiacea</taxon>
        <taxon>Aplousobranchia</taxon>
        <taxon>Clavelinidae</taxon>
        <taxon>Clavelina</taxon>
    </lineage>
</organism>
<dbReference type="InterPro" id="IPR040162">
    <property type="entry name" value="MGST1-like"/>
</dbReference>
<comment type="function">
    <text evidence="1">Conjugation of reduced glutathione to a wide number of exogenous and endogenous hydrophobic electrophiles.</text>
</comment>
<proteinExistence type="inferred from homology"/>
<dbReference type="PANTHER" id="PTHR10689:SF6">
    <property type="entry name" value="MICROSOMAL GLUTATHIONE S-TRANSFERASE 1"/>
    <property type="match status" value="1"/>
</dbReference>
<dbReference type="EMBL" id="CAWYQH010000108">
    <property type="protein sequence ID" value="CAK8688997.1"/>
    <property type="molecule type" value="Genomic_DNA"/>
</dbReference>
<keyword evidence="11" id="KW-0007">Acetylation</keyword>
<evidence type="ECO:0000256" key="17">
    <source>
        <dbReference type="SAM" id="Phobius"/>
    </source>
</evidence>
<evidence type="ECO:0000256" key="15">
    <source>
        <dbReference type="ARBA" id="ARBA00039397"/>
    </source>
</evidence>
<dbReference type="EC" id="2.5.1.18" evidence="5"/>
<gene>
    <name evidence="18" type="ORF">CVLEPA_LOCUS20989</name>
</gene>
<dbReference type="SUPFAM" id="SSF161084">
    <property type="entry name" value="MAPEG domain-like"/>
    <property type="match status" value="1"/>
</dbReference>
<evidence type="ECO:0000256" key="9">
    <source>
        <dbReference type="ARBA" id="ARBA00022824"/>
    </source>
</evidence>
<feature type="transmembrane region" description="Helical" evidence="17">
    <location>
        <begin position="85"/>
        <end position="109"/>
    </location>
</feature>
<evidence type="ECO:0000256" key="4">
    <source>
        <dbReference type="ARBA" id="ARBA00010459"/>
    </source>
</evidence>
<evidence type="ECO:0000256" key="7">
    <source>
        <dbReference type="ARBA" id="ARBA00022692"/>
    </source>
</evidence>
<feature type="transmembrane region" description="Helical" evidence="17">
    <location>
        <begin position="12"/>
        <end position="36"/>
    </location>
</feature>
<evidence type="ECO:0000256" key="2">
    <source>
        <dbReference type="ARBA" id="ARBA00004294"/>
    </source>
</evidence>
<evidence type="ECO:0000256" key="1">
    <source>
        <dbReference type="ARBA" id="ARBA00003701"/>
    </source>
</evidence>
<evidence type="ECO:0000313" key="19">
    <source>
        <dbReference type="Proteomes" id="UP001642483"/>
    </source>
</evidence>
<dbReference type="PANTHER" id="PTHR10689">
    <property type="entry name" value="MICROSOMAL GLUTATHIONE S-TRANSFERASE 1"/>
    <property type="match status" value="1"/>
</dbReference>
<accession>A0ABP0GB67</accession>
<sequence>MSNLYTLENEVFSALIFYGTLVLIKTLLMAIWTSYYRTKHLSVWSREDAVMFAPNDPAKQKAMMAASHPQVERVRRAHLNDLENVVPFVVMALLYVGINPAAATALWHFRIFFAARVLHSLIYVNSVPQPFRGVAFLTGLAVTMSMAYQMIRAVY</sequence>
<evidence type="ECO:0000256" key="16">
    <source>
        <dbReference type="ARBA" id="ARBA00049385"/>
    </source>
</evidence>
<protein>
    <recommendedName>
        <fullName evidence="15">Microsomal glutathione S-transferase 1</fullName>
        <ecNumber evidence="5">2.5.1.18</ecNumber>
    </recommendedName>
</protein>
<comment type="caution">
    <text evidence="18">The sequence shown here is derived from an EMBL/GenBank/DDBJ whole genome shotgun (WGS) entry which is preliminary data.</text>
</comment>
<keyword evidence="19" id="KW-1185">Reference proteome</keyword>
<dbReference type="Proteomes" id="UP001642483">
    <property type="component" value="Unassembled WGS sequence"/>
</dbReference>
<evidence type="ECO:0000256" key="14">
    <source>
        <dbReference type="ARBA" id="ARBA00038540"/>
    </source>
</evidence>